<name>A0A511D4R1_9PSEU</name>
<sequence length="147" mass="15871">MALVERSQLAAVLAAMGSPVRILDVPGGIWRELLADVDAADALLAVIRLARRRRDITAGDIRGEARAIREERRTGRPGDCEPDGPWHYRTELPAAVTAMVSRRVSCPWCGAGPGQPCTLPGGHVPLRRTPVHPARVLAAGLEEPHVR</sequence>
<evidence type="ECO:0000259" key="1">
    <source>
        <dbReference type="Pfam" id="PF24623"/>
    </source>
</evidence>
<dbReference type="Proteomes" id="UP000321328">
    <property type="component" value="Unassembled WGS sequence"/>
</dbReference>
<dbReference type="EMBL" id="BJVI01000037">
    <property type="protein sequence ID" value="GEL19453.1"/>
    <property type="molecule type" value="Genomic_DNA"/>
</dbReference>
<keyword evidence="3" id="KW-1185">Reference proteome</keyword>
<protein>
    <recommendedName>
        <fullName evidence="1">DNA-binding phage zinc finger domain-containing protein</fullName>
    </recommendedName>
</protein>
<dbReference type="Pfam" id="PF24623">
    <property type="entry name" value="Phage_zn_bind_8"/>
    <property type="match status" value="1"/>
</dbReference>
<dbReference type="STRING" id="1123024.GCA_000423625_03923"/>
<dbReference type="AlphaFoldDB" id="A0A511D4R1"/>
<dbReference type="RefSeq" id="WP_028931302.1">
    <property type="nucleotide sequence ID" value="NZ_AUII01000024.1"/>
</dbReference>
<evidence type="ECO:0000313" key="2">
    <source>
        <dbReference type="EMBL" id="GEL19453.1"/>
    </source>
</evidence>
<dbReference type="InterPro" id="IPR056911">
    <property type="entry name" value="Phage_Znf_bind_put"/>
</dbReference>
<dbReference type="OrthoDB" id="4239989at2"/>
<evidence type="ECO:0000313" key="3">
    <source>
        <dbReference type="Proteomes" id="UP000321328"/>
    </source>
</evidence>
<reference evidence="2 3" key="1">
    <citation type="submission" date="2019-07" db="EMBL/GenBank/DDBJ databases">
        <title>Whole genome shotgun sequence of Pseudonocardia asaccharolytica NBRC 16224.</title>
        <authorList>
            <person name="Hosoyama A."/>
            <person name="Uohara A."/>
            <person name="Ohji S."/>
            <person name="Ichikawa N."/>
        </authorList>
    </citation>
    <scope>NUCLEOTIDE SEQUENCE [LARGE SCALE GENOMIC DNA]</scope>
    <source>
        <strain evidence="2 3">NBRC 16224</strain>
    </source>
</reference>
<feature type="domain" description="DNA-binding phage zinc finger" evidence="1">
    <location>
        <begin position="101"/>
        <end position="140"/>
    </location>
</feature>
<comment type="caution">
    <text evidence="2">The sequence shown here is derived from an EMBL/GenBank/DDBJ whole genome shotgun (WGS) entry which is preliminary data.</text>
</comment>
<gene>
    <name evidence="2" type="ORF">PA7_32900</name>
</gene>
<accession>A0A511D4R1</accession>
<proteinExistence type="predicted"/>
<organism evidence="2 3">
    <name type="scientific">Pseudonocardia asaccharolytica DSM 44247 = NBRC 16224</name>
    <dbReference type="NCBI Taxonomy" id="1123024"/>
    <lineage>
        <taxon>Bacteria</taxon>
        <taxon>Bacillati</taxon>
        <taxon>Actinomycetota</taxon>
        <taxon>Actinomycetes</taxon>
        <taxon>Pseudonocardiales</taxon>
        <taxon>Pseudonocardiaceae</taxon>
        <taxon>Pseudonocardia</taxon>
    </lineage>
</organism>